<dbReference type="InterPro" id="IPR040676">
    <property type="entry name" value="DUF5641"/>
</dbReference>
<evidence type="ECO:0000259" key="1">
    <source>
        <dbReference type="Pfam" id="PF18701"/>
    </source>
</evidence>
<dbReference type="AlphaFoldDB" id="A0AAV0Y8T8"/>
<accession>A0AAV0Y8T8</accession>
<name>A0AAV0Y8T8_9HEMI</name>
<keyword evidence="3" id="KW-1185">Reference proteome</keyword>
<dbReference type="Proteomes" id="UP001160148">
    <property type="component" value="Unassembled WGS sequence"/>
</dbReference>
<comment type="caution">
    <text evidence="2">The sequence shown here is derived from an EMBL/GenBank/DDBJ whole genome shotgun (WGS) entry which is preliminary data.</text>
</comment>
<dbReference type="PANTHER" id="PTHR47331:SF1">
    <property type="entry name" value="GAG-LIKE PROTEIN"/>
    <property type="match status" value="1"/>
</dbReference>
<dbReference type="PANTHER" id="PTHR47331">
    <property type="entry name" value="PHD-TYPE DOMAIN-CONTAINING PROTEIN"/>
    <property type="match status" value="1"/>
</dbReference>
<gene>
    <name evidence="2" type="ORF">MEUPH1_LOCUS30594</name>
</gene>
<dbReference type="EMBL" id="CARXXK010001696">
    <property type="protein sequence ID" value="CAI6377315.1"/>
    <property type="molecule type" value="Genomic_DNA"/>
</dbReference>
<proteinExistence type="predicted"/>
<reference evidence="2 3" key="1">
    <citation type="submission" date="2023-01" db="EMBL/GenBank/DDBJ databases">
        <authorList>
            <person name="Whitehead M."/>
        </authorList>
    </citation>
    <scope>NUCLEOTIDE SEQUENCE [LARGE SCALE GENOMIC DNA]</scope>
</reference>
<evidence type="ECO:0000313" key="2">
    <source>
        <dbReference type="EMBL" id="CAI6377315.1"/>
    </source>
</evidence>
<feature type="domain" description="DUF5641" evidence="1">
    <location>
        <begin position="42"/>
        <end position="135"/>
    </location>
</feature>
<evidence type="ECO:0000313" key="3">
    <source>
        <dbReference type="Proteomes" id="UP001160148"/>
    </source>
</evidence>
<organism evidence="2 3">
    <name type="scientific">Macrosiphum euphorbiae</name>
    <name type="common">potato aphid</name>
    <dbReference type="NCBI Taxonomy" id="13131"/>
    <lineage>
        <taxon>Eukaryota</taxon>
        <taxon>Metazoa</taxon>
        <taxon>Ecdysozoa</taxon>
        <taxon>Arthropoda</taxon>
        <taxon>Hexapoda</taxon>
        <taxon>Insecta</taxon>
        <taxon>Pterygota</taxon>
        <taxon>Neoptera</taxon>
        <taxon>Paraneoptera</taxon>
        <taxon>Hemiptera</taxon>
        <taxon>Sternorrhyncha</taxon>
        <taxon>Aphidomorpha</taxon>
        <taxon>Aphidoidea</taxon>
        <taxon>Aphididae</taxon>
        <taxon>Macrosiphini</taxon>
        <taxon>Macrosiphum</taxon>
    </lineage>
</organism>
<dbReference type="Pfam" id="PF18701">
    <property type="entry name" value="DUF5641"/>
    <property type="match status" value="1"/>
</dbReference>
<sequence>MSSDPSDFKTLTAGHFLTMGPLVTLPSPEELTNPTASISPRNRWSLIQQIHQHFWLRWNKEYLHTLQERPKWAHQNVNLQENDLVIVREPSPPLTWITARVVEVHPGTDGVVRVAKVKTAQEKLLTRPVVKLCPLPLRN</sequence>
<protein>
    <recommendedName>
        <fullName evidence="1">DUF5641 domain-containing protein</fullName>
    </recommendedName>
</protein>